<feature type="disulfide bond" description="Redox-active" evidence="3">
    <location>
        <begin position="75"/>
        <end position="79"/>
    </location>
</feature>
<dbReference type="Gene3D" id="3.40.30.10">
    <property type="entry name" value="Glutaredoxin"/>
    <property type="match status" value="1"/>
</dbReference>
<proteinExistence type="inferred from homology"/>
<reference evidence="4" key="2">
    <citation type="submission" date="2012-02" db="EMBL/GenBank/DDBJ databases">
        <authorList>
            <person name="Genoscope - CEA"/>
        </authorList>
    </citation>
    <scope>NUCLEOTIDE SEQUENCE</scope>
</reference>
<evidence type="ECO:0000256" key="1">
    <source>
        <dbReference type="ARBA" id="ARBA00010996"/>
    </source>
</evidence>
<keyword evidence="2" id="KW-0186">Copper</keyword>
<sequence length="223" mass="25847">MIVNRLKSNDIVRSESRSLKVDNFENNNIPLSFLIINDEKKKVPQFNFRNQNGRLISNKDYLGKVYVIEFFFTTCTTICPIMTKNLVHVQNSFTSFPEFGVASFSINPEYDTVEILKKYELENQIMNSNWNLMTGDRKEIYKLANEGFNLYTAASPEFVDGFEHSGYFALVDKEGYIRCRSDKFGNPQVYYKGSVDFKEKLDINGESEEISILKEDLLKLLSE</sequence>
<reference evidence="4" key="1">
    <citation type="journal article" date="2012" name="Environ. Microbiol.">
        <title>Genomic content of uncultured Bacteroidetes from contrasting oceanic provinces in the North Atlantic Ocean.</title>
        <authorList>
            <person name="Gomez-Pereira P.R."/>
            <person name="Schuler M."/>
            <person name="Fuchs B.M."/>
            <person name="Bennke C."/>
            <person name="Teeling H."/>
            <person name="Waldmann J."/>
            <person name="Richter M."/>
            <person name="Barbe V."/>
            <person name="Bataille E."/>
            <person name="Glockner F.O."/>
            <person name="Amann R."/>
        </authorList>
    </citation>
    <scope>NUCLEOTIDE SEQUENCE</scope>
</reference>
<dbReference type="AlphaFoldDB" id="H6RGX0"/>
<keyword evidence="3" id="KW-1015">Disulfide bond</keyword>
<dbReference type="SUPFAM" id="SSF52833">
    <property type="entry name" value="Thioredoxin-like"/>
    <property type="match status" value="1"/>
</dbReference>
<dbReference type="Pfam" id="PF02630">
    <property type="entry name" value="SCO1-SenC"/>
    <property type="match status" value="1"/>
</dbReference>
<dbReference type="InterPro" id="IPR003782">
    <property type="entry name" value="SCO1/SenC"/>
</dbReference>
<gene>
    <name evidence="4" type="ORF">VIS_S18CQB20022</name>
</gene>
<dbReference type="PANTHER" id="PTHR12151">
    <property type="entry name" value="ELECTRON TRANSPORT PROTIN SCO1/SENC FAMILY MEMBER"/>
    <property type="match status" value="1"/>
</dbReference>
<dbReference type="InterPro" id="IPR036249">
    <property type="entry name" value="Thioredoxin-like_sf"/>
</dbReference>
<name>H6RGX0_9BACT</name>
<protein>
    <submittedName>
        <fullName evidence="4">Electron transport protein Sco1/SenC</fullName>
    </submittedName>
</protein>
<feature type="binding site" evidence="2">
    <location>
        <position position="75"/>
    </location>
    <ligand>
        <name>Cu cation</name>
        <dbReference type="ChEBI" id="CHEBI:23378"/>
    </ligand>
</feature>
<organism evidence="4">
    <name type="scientific">uncultured Flavobacteriia bacterium</name>
    <dbReference type="NCBI Taxonomy" id="212695"/>
    <lineage>
        <taxon>Bacteria</taxon>
        <taxon>Pseudomonadati</taxon>
        <taxon>Bacteroidota</taxon>
        <taxon>Flavobacteriia</taxon>
        <taxon>environmental samples</taxon>
    </lineage>
</organism>
<dbReference type="CDD" id="cd02968">
    <property type="entry name" value="SCO"/>
    <property type="match status" value="1"/>
</dbReference>
<dbReference type="EMBL" id="FO117603">
    <property type="protein sequence ID" value="CCG00281.1"/>
    <property type="molecule type" value="Genomic_DNA"/>
</dbReference>
<keyword evidence="2" id="KW-0479">Metal-binding</keyword>
<feature type="binding site" evidence="2">
    <location>
        <position position="79"/>
    </location>
    <ligand>
        <name>Cu cation</name>
        <dbReference type="ChEBI" id="CHEBI:23378"/>
    </ligand>
</feature>
<dbReference type="PANTHER" id="PTHR12151:SF25">
    <property type="entry name" value="LINALOOL DEHYDRATASE_ISOMERASE DOMAIN-CONTAINING PROTEIN"/>
    <property type="match status" value="1"/>
</dbReference>
<comment type="similarity">
    <text evidence="1">Belongs to the SCO1/2 family.</text>
</comment>
<dbReference type="GO" id="GO:0046872">
    <property type="term" value="F:metal ion binding"/>
    <property type="evidence" value="ECO:0007669"/>
    <property type="project" value="UniProtKB-KW"/>
</dbReference>
<evidence type="ECO:0000256" key="2">
    <source>
        <dbReference type="PIRSR" id="PIRSR603782-1"/>
    </source>
</evidence>
<evidence type="ECO:0000313" key="4">
    <source>
        <dbReference type="EMBL" id="CCG00281.1"/>
    </source>
</evidence>
<feature type="binding site" evidence="2">
    <location>
        <position position="164"/>
    </location>
    <ligand>
        <name>Cu cation</name>
        <dbReference type="ChEBI" id="CHEBI:23378"/>
    </ligand>
</feature>
<accession>H6RGX0</accession>
<evidence type="ECO:0000256" key="3">
    <source>
        <dbReference type="PIRSR" id="PIRSR603782-2"/>
    </source>
</evidence>